<accession>D4B7T8</accession>
<gene>
    <name evidence="1" type="ORF">CIT292_06342</name>
</gene>
<protein>
    <submittedName>
        <fullName evidence="1">Uncharacterized protein</fullName>
    </submittedName>
</protein>
<name>D4B7T8_9ENTR</name>
<comment type="caution">
    <text evidence="1">The sequence shown here is derived from an EMBL/GenBank/DDBJ whole genome shotgun (WGS) entry which is preliminary data.</text>
</comment>
<dbReference type="Proteomes" id="UP000003880">
    <property type="component" value="Unassembled WGS sequence"/>
</dbReference>
<organism evidence="1 2">
    <name type="scientific">Citrobacter youngae ATCC 29220</name>
    <dbReference type="NCBI Taxonomy" id="500640"/>
    <lineage>
        <taxon>Bacteria</taxon>
        <taxon>Pseudomonadati</taxon>
        <taxon>Pseudomonadota</taxon>
        <taxon>Gammaproteobacteria</taxon>
        <taxon>Enterobacterales</taxon>
        <taxon>Enterobacteriaceae</taxon>
        <taxon>Citrobacter</taxon>
        <taxon>Citrobacter freundii complex</taxon>
    </lineage>
</organism>
<evidence type="ECO:0000313" key="1">
    <source>
        <dbReference type="EMBL" id="EFE10174.1"/>
    </source>
</evidence>
<dbReference type="EMBL" id="ABWL02000002">
    <property type="protein sequence ID" value="EFE10174.1"/>
    <property type="molecule type" value="Genomic_DNA"/>
</dbReference>
<evidence type="ECO:0000313" key="2">
    <source>
        <dbReference type="Proteomes" id="UP000003880"/>
    </source>
</evidence>
<reference evidence="1 2" key="1">
    <citation type="submission" date="2010-02" db="EMBL/GenBank/DDBJ databases">
        <authorList>
            <person name="Weinstock G."/>
            <person name="Sodergren E."/>
            <person name="Clifton S."/>
            <person name="Fulton L."/>
            <person name="Fulton B."/>
            <person name="Courtney L."/>
            <person name="Fronick C."/>
            <person name="Harrison M."/>
            <person name="Strong C."/>
            <person name="Farmer C."/>
            <person name="Delahaunty K."/>
            <person name="Markovic C."/>
            <person name="Hall O."/>
            <person name="Minx P."/>
            <person name="Tomlinson C."/>
            <person name="Mitreva M."/>
            <person name="Nelson J."/>
            <person name="Hou S."/>
            <person name="Wollam A."/>
            <person name="Pepin K.H."/>
            <person name="Johnson M."/>
            <person name="Bhonagiri V."/>
            <person name="Zhang X."/>
            <person name="Suruliraj S."/>
            <person name="Warren W."/>
            <person name="Chinwalla A."/>
            <person name="Mardis E.R."/>
            <person name="Wilson R.K."/>
        </authorList>
    </citation>
    <scope>NUCLEOTIDE SEQUENCE [LARGE SCALE GENOMIC DNA]</scope>
    <source>
        <strain evidence="1 2">ATCC 29220</strain>
    </source>
</reference>
<dbReference type="HOGENOM" id="CLU_3214195_0_0_6"/>
<sequence length="44" mass="5078">MLSPLPFSDKPEVILQRQKGFRPLHLSIIPSLFLHFSFSTILLI</sequence>
<dbReference type="AlphaFoldDB" id="D4B7T8"/>
<proteinExistence type="predicted"/>